<dbReference type="HOGENOM" id="CLU_2695579_0_0_2"/>
<name>D2RGN2_ARCPA</name>
<sequence>MKCVSCGRELREEDEGVTWRRCSICKSPVCFDCVRYVGTWVRGLYKNFVNVIPVCPNCLPKSMLKRLAEKKLKEE</sequence>
<dbReference type="AlphaFoldDB" id="D2RGN2"/>
<dbReference type="PaxDb" id="572546-Arcpr_0388"/>
<reference evidence="1 2" key="1">
    <citation type="journal article" date="2010" name="Stand. Genomic Sci.">
        <title>Complete genome sequence of Archaeoglobus profundus type strain (AV18).</title>
        <authorList>
            <person name="von Jan M."/>
            <person name="Lapidus A."/>
            <person name="Del Rio T.G."/>
            <person name="Copeland A."/>
            <person name="Tice H."/>
            <person name="Cheng J.F."/>
            <person name="Lucas S."/>
            <person name="Chen F."/>
            <person name="Nolan M."/>
            <person name="Goodwin L."/>
            <person name="Han C."/>
            <person name="Pitluck S."/>
            <person name="Liolios K."/>
            <person name="Ivanova N."/>
            <person name="Mavromatis K."/>
            <person name="Ovchinnikova G."/>
            <person name="Chertkov O."/>
            <person name="Pati A."/>
            <person name="Chen A."/>
            <person name="Palaniappan K."/>
            <person name="Land M."/>
            <person name="Hauser L."/>
            <person name="Chang Y.J."/>
            <person name="Jeffries C.D."/>
            <person name="Saunders E."/>
            <person name="Brettin T."/>
            <person name="Detter J.C."/>
            <person name="Chain P."/>
            <person name="Eichinger K."/>
            <person name="Huber H."/>
            <person name="Spring S."/>
            <person name="Rohde M."/>
            <person name="Goker M."/>
            <person name="Wirth R."/>
            <person name="Woyke T."/>
            <person name="Bristow J."/>
            <person name="Eisen J.A."/>
            <person name="Markowitz V."/>
            <person name="Hugenholtz P."/>
            <person name="Kyrpides N.C."/>
            <person name="Klenk H.P."/>
        </authorList>
    </citation>
    <scope>NUCLEOTIDE SEQUENCE [LARGE SCALE GENOMIC DNA]</scope>
    <source>
        <strain evidence="2">DSM 5631 / JCM 9629 / NBRC 100127 / Av18</strain>
    </source>
</reference>
<dbReference type="KEGG" id="apo:Arcpr_0388"/>
<keyword evidence="2" id="KW-1185">Reference proteome</keyword>
<evidence type="ECO:0000313" key="1">
    <source>
        <dbReference type="EMBL" id="ADB57457.1"/>
    </source>
</evidence>
<dbReference type="Proteomes" id="UP000001901">
    <property type="component" value="Chromosome"/>
</dbReference>
<dbReference type="OrthoDB" id="51299at2157"/>
<evidence type="ECO:0000313" key="2">
    <source>
        <dbReference type="Proteomes" id="UP000001901"/>
    </source>
</evidence>
<dbReference type="RefSeq" id="WP_012939793.1">
    <property type="nucleotide sequence ID" value="NC_013741.1"/>
</dbReference>
<dbReference type="STRING" id="572546.Arcpr_0388"/>
<dbReference type="eggNOG" id="arCOG10694">
    <property type="taxonomic scope" value="Archaea"/>
</dbReference>
<dbReference type="GeneID" id="8739044"/>
<protein>
    <submittedName>
        <fullName evidence="1">Uncharacterized protein</fullName>
    </submittedName>
</protein>
<gene>
    <name evidence="1" type="ordered locus">Arcpr_0388</name>
</gene>
<dbReference type="EMBL" id="CP001857">
    <property type="protein sequence ID" value="ADB57457.1"/>
    <property type="molecule type" value="Genomic_DNA"/>
</dbReference>
<proteinExistence type="predicted"/>
<accession>D2RGN2</accession>
<organism evidence="1 2">
    <name type="scientific">Archaeoglobus profundus (strain DSM 5631 / JCM 9629 / NBRC 100127 / Av18)</name>
    <dbReference type="NCBI Taxonomy" id="572546"/>
    <lineage>
        <taxon>Archaea</taxon>
        <taxon>Methanobacteriati</taxon>
        <taxon>Methanobacteriota</taxon>
        <taxon>Archaeoglobi</taxon>
        <taxon>Archaeoglobales</taxon>
        <taxon>Archaeoglobaceae</taxon>
        <taxon>Archaeoglobus</taxon>
    </lineage>
</organism>